<dbReference type="KEGG" id="egu:105053098"/>
<feature type="chain" id="PRO_5026994011" evidence="3">
    <location>
        <begin position="23"/>
        <end position="158"/>
    </location>
</feature>
<feature type="signal peptide" evidence="3">
    <location>
        <begin position="1"/>
        <end position="22"/>
    </location>
</feature>
<dbReference type="RefSeq" id="XP_073101008.1">
    <property type="nucleotide sequence ID" value="XM_073244907.1"/>
</dbReference>
<dbReference type="AlphaFoldDB" id="A0A6I9RTQ7"/>
<dbReference type="Proteomes" id="UP000504607">
    <property type="component" value="Chromosome 10"/>
</dbReference>
<feature type="compositionally biased region" description="Pro residues" evidence="1">
    <location>
        <begin position="31"/>
        <end position="55"/>
    </location>
</feature>
<dbReference type="InParanoid" id="A0A6I9RTQ7"/>
<evidence type="ECO:0000256" key="2">
    <source>
        <dbReference type="SAM" id="Phobius"/>
    </source>
</evidence>
<keyword evidence="2" id="KW-1133">Transmembrane helix</keyword>
<organism evidence="4 5">
    <name type="scientific">Elaeis guineensis var. tenera</name>
    <name type="common">Oil palm</name>
    <dbReference type="NCBI Taxonomy" id="51953"/>
    <lineage>
        <taxon>Eukaryota</taxon>
        <taxon>Viridiplantae</taxon>
        <taxon>Streptophyta</taxon>
        <taxon>Embryophyta</taxon>
        <taxon>Tracheophyta</taxon>
        <taxon>Spermatophyta</taxon>
        <taxon>Magnoliopsida</taxon>
        <taxon>Liliopsida</taxon>
        <taxon>Arecaceae</taxon>
        <taxon>Arecoideae</taxon>
        <taxon>Cocoseae</taxon>
        <taxon>Elaeidinae</taxon>
        <taxon>Elaeis</taxon>
    </lineage>
</organism>
<dbReference type="RefSeq" id="XP_073101010.1">
    <property type="nucleotide sequence ID" value="XM_073244909.1"/>
</dbReference>
<dbReference type="RefSeq" id="XP_073101011.1">
    <property type="nucleotide sequence ID" value="XM_073244910.1"/>
</dbReference>
<proteinExistence type="predicted"/>
<evidence type="ECO:0000256" key="1">
    <source>
        <dbReference type="SAM" id="MobiDB-lite"/>
    </source>
</evidence>
<protein>
    <submittedName>
        <fullName evidence="5">Proline-rich receptor-like protein kinase PERK2</fullName>
    </submittedName>
</protein>
<keyword evidence="4" id="KW-1185">Reference proteome</keyword>
<feature type="transmembrane region" description="Helical" evidence="2">
    <location>
        <begin position="113"/>
        <end position="134"/>
    </location>
</feature>
<dbReference type="RefSeq" id="XP_010932424.1">
    <property type="nucleotide sequence ID" value="XM_010934122.3"/>
</dbReference>
<reference evidence="5" key="1">
    <citation type="submission" date="2025-08" db="UniProtKB">
        <authorList>
            <consortium name="RefSeq"/>
        </authorList>
    </citation>
    <scope>IDENTIFICATION</scope>
</reference>
<dbReference type="RefSeq" id="XP_073101009.1">
    <property type="nucleotide sequence ID" value="XM_073244908.1"/>
</dbReference>
<name>A0A6I9RTQ7_ELAGV</name>
<dbReference type="GeneID" id="105053098"/>
<sequence>MEPRSLTPSLLLTLFLPHLLSAAVSSSSAPHPSPSPPSPSPPASPPPLPPPPFTPPKQLESDKPPFRGSPPRKTSPPRRRPSCSSGHRDCPQPQRSVARKSPSKPELNFGEKLGLLFVGVAAVLQVLFGTFLVYKRMQLKKVQRREHRDMASSSGLST</sequence>
<keyword evidence="2" id="KW-0472">Membrane</keyword>
<evidence type="ECO:0000313" key="5">
    <source>
        <dbReference type="RefSeq" id="XP_010932424.1"/>
    </source>
</evidence>
<feature type="region of interest" description="Disordered" evidence="1">
    <location>
        <begin position="23"/>
        <end position="105"/>
    </location>
</feature>
<accession>A0A6I9RTQ7</accession>
<gene>
    <name evidence="5" type="primary">LOC105053098</name>
</gene>
<keyword evidence="3" id="KW-0732">Signal</keyword>
<dbReference type="PANTHER" id="PTHR36721">
    <property type="entry name" value="PROLINE-RICH FAMILY PROTEIN"/>
    <property type="match status" value="1"/>
</dbReference>
<evidence type="ECO:0000313" key="4">
    <source>
        <dbReference type="Proteomes" id="UP000504607"/>
    </source>
</evidence>
<evidence type="ECO:0000256" key="3">
    <source>
        <dbReference type="SAM" id="SignalP"/>
    </source>
</evidence>
<keyword evidence="2" id="KW-0812">Transmembrane</keyword>
<dbReference type="PANTHER" id="PTHR36721:SF1">
    <property type="entry name" value="OS04G0446401 PROTEIN"/>
    <property type="match status" value="1"/>
</dbReference>